<proteinExistence type="predicted"/>
<dbReference type="EMBL" id="GBRH01236228">
    <property type="protein sequence ID" value="JAD61667.1"/>
    <property type="molecule type" value="Transcribed_RNA"/>
</dbReference>
<protein>
    <submittedName>
        <fullName evidence="1">Uncharacterized protein</fullName>
    </submittedName>
</protein>
<name>A0A0A9BQY7_ARUDO</name>
<reference evidence="1" key="2">
    <citation type="journal article" date="2015" name="Data Brief">
        <title>Shoot transcriptome of the giant reed, Arundo donax.</title>
        <authorList>
            <person name="Barrero R.A."/>
            <person name="Guerrero F.D."/>
            <person name="Moolhuijzen P."/>
            <person name="Goolsby J.A."/>
            <person name="Tidwell J."/>
            <person name="Bellgard S.E."/>
            <person name="Bellgard M.I."/>
        </authorList>
    </citation>
    <scope>NUCLEOTIDE SEQUENCE</scope>
    <source>
        <tissue evidence="1">Shoot tissue taken approximately 20 cm above the soil surface</tissue>
    </source>
</reference>
<accession>A0A0A9BQY7</accession>
<reference evidence="1" key="1">
    <citation type="submission" date="2014-09" db="EMBL/GenBank/DDBJ databases">
        <authorList>
            <person name="Magalhaes I.L.F."/>
            <person name="Oliveira U."/>
            <person name="Santos F.R."/>
            <person name="Vidigal T.H.D.A."/>
            <person name="Brescovit A.D."/>
            <person name="Santos A.J."/>
        </authorList>
    </citation>
    <scope>NUCLEOTIDE SEQUENCE</scope>
    <source>
        <tissue evidence="1">Shoot tissue taken approximately 20 cm above the soil surface</tissue>
    </source>
</reference>
<evidence type="ECO:0000313" key="1">
    <source>
        <dbReference type="EMBL" id="JAD61667.1"/>
    </source>
</evidence>
<organism evidence="1">
    <name type="scientific">Arundo donax</name>
    <name type="common">Giant reed</name>
    <name type="synonym">Donax arundinaceus</name>
    <dbReference type="NCBI Taxonomy" id="35708"/>
    <lineage>
        <taxon>Eukaryota</taxon>
        <taxon>Viridiplantae</taxon>
        <taxon>Streptophyta</taxon>
        <taxon>Embryophyta</taxon>
        <taxon>Tracheophyta</taxon>
        <taxon>Spermatophyta</taxon>
        <taxon>Magnoliopsida</taxon>
        <taxon>Liliopsida</taxon>
        <taxon>Poales</taxon>
        <taxon>Poaceae</taxon>
        <taxon>PACMAD clade</taxon>
        <taxon>Arundinoideae</taxon>
        <taxon>Arundineae</taxon>
        <taxon>Arundo</taxon>
    </lineage>
</organism>
<sequence length="15" mass="1874">MNVIFGEMLVYVFRR</sequence>